<feature type="signal peptide" evidence="1">
    <location>
        <begin position="1"/>
        <end position="31"/>
    </location>
</feature>
<dbReference type="EMBL" id="VRMN01000001">
    <property type="protein sequence ID" value="KAA8499864.1"/>
    <property type="molecule type" value="Genomic_DNA"/>
</dbReference>
<feature type="chain" id="PRO_5023823089" description="Sulfotransferase" evidence="1">
    <location>
        <begin position="32"/>
        <end position="310"/>
    </location>
</feature>
<dbReference type="InterPro" id="IPR027417">
    <property type="entry name" value="P-loop_NTPase"/>
</dbReference>
<organism evidence="2 3">
    <name type="scientific">Porphyridium purpureum</name>
    <name type="common">Red alga</name>
    <name type="synonym">Porphyridium cruentum</name>
    <dbReference type="NCBI Taxonomy" id="35688"/>
    <lineage>
        <taxon>Eukaryota</taxon>
        <taxon>Rhodophyta</taxon>
        <taxon>Bangiophyceae</taxon>
        <taxon>Porphyridiales</taxon>
        <taxon>Porphyridiaceae</taxon>
        <taxon>Porphyridium</taxon>
    </lineage>
</organism>
<evidence type="ECO:0000313" key="2">
    <source>
        <dbReference type="EMBL" id="KAA8499864.1"/>
    </source>
</evidence>
<sequence length="310" mass="34791">MKMRLFVIAGVVLGWLGLVVLAGGGAGGVEAAAQCDLCADNWFFILGAGGRTGSTTALSMFNEVPGIHLTGEHFGVLRESWRIWERLRTIGEKYRVSAFMGSPTNDTDFMCSVQSMVKAIVFGNNRDEIEESTRILGFKEIRYASPNMMRFLANAFPCARFLLSVRNNVSVPLKASAFGDEAWMRKKWRYSRDLFQTMNKAFPKSTAVFSVEDLTVDRFNAFLHDMLGVQGCTFWRVDVRNSEGTFSKEFRMGKSGLKGVCDLSAVSFRYSNDELTRGQELWVQLAKDLHMIPRLGLKNPDALVMEEGRR</sequence>
<reference evidence="3" key="1">
    <citation type="journal article" date="2019" name="Nat. Commun.">
        <title>Expansion of phycobilisome linker gene families in mesophilic red algae.</title>
        <authorList>
            <person name="Lee J."/>
            <person name="Kim D."/>
            <person name="Bhattacharya D."/>
            <person name="Yoon H.S."/>
        </authorList>
    </citation>
    <scope>NUCLEOTIDE SEQUENCE [LARGE SCALE GENOMIC DNA]</scope>
    <source>
        <strain evidence="3">CCMP 1328</strain>
    </source>
</reference>
<gene>
    <name evidence="2" type="ORF">FVE85_7449</name>
</gene>
<protein>
    <recommendedName>
        <fullName evidence="4">Sulfotransferase</fullName>
    </recommendedName>
</protein>
<comment type="caution">
    <text evidence="2">The sequence shown here is derived from an EMBL/GenBank/DDBJ whole genome shotgun (WGS) entry which is preliminary data.</text>
</comment>
<keyword evidence="3" id="KW-1185">Reference proteome</keyword>
<name>A0A5J4ZA29_PORPP</name>
<keyword evidence="1" id="KW-0732">Signal</keyword>
<dbReference type="OrthoDB" id="47217at2759"/>
<dbReference type="Gene3D" id="3.40.50.300">
    <property type="entry name" value="P-loop containing nucleotide triphosphate hydrolases"/>
    <property type="match status" value="1"/>
</dbReference>
<evidence type="ECO:0008006" key="4">
    <source>
        <dbReference type="Google" id="ProtNLM"/>
    </source>
</evidence>
<dbReference type="AlphaFoldDB" id="A0A5J4ZA29"/>
<evidence type="ECO:0000313" key="3">
    <source>
        <dbReference type="Proteomes" id="UP000324585"/>
    </source>
</evidence>
<evidence type="ECO:0000256" key="1">
    <source>
        <dbReference type="SAM" id="SignalP"/>
    </source>
</evidence>
<proteinExistence type="predicted"/>
<dbReference type="Proteomes" id="UP000324585">
    <property type="component" value="Unassembled WGS sequence"/>
</dbReference>
<accession>A0A5J4ZA29</accession>